<dbReference type="PANTHER" id="PTHR24104">
    <property type="entry name" value="E3 UBIQUITIN-PROTEIN LIGASE NHLRC1-RELATED"/>
    <property type="match status" value="1"/>
</dbReference>
<dbReference type="Proteomes" id="UP000008457">
    <property type="component" value="Chromosome"/>
</dbReference>
<keyword evidence="5 7" id="KW-0472">Membrane</keyword>
<dbReference type="InterPro" id="IPR050952">
    <property type="entry name" value="TRIM-NHL_E3_ligases"/>
</dbReference>
<accession>F3ZYS7</accession>
<keyword evidence="3" id="KW-0677">Repeat</keyword>
<evidence type="ECO:0000256" key="2">
    <source>
        <dbReference type="ARBA" id="ARBA00022692"/>
    </source>
</evidence>
<comment type="subcellular location">
    <subcellularLocation>
        <location evidence="1">Membrane</location>
        <topology evidence="1">Multi-pass membrane protein</topology>
    </subcellularLocation>
</comment>
<dbReference type="PANTHER" id="PTHR24104:SF25">
    <property type="entry name" value="PROTEIN LIN-41"/>
    <property type="match status" value="1"/>
</dbReference>
<evidence type="ECO:0000256" key="3">
    <source>
        <dbReference type="ARBA" id="ARBA00022737"/>
    </source>
</evidence>
<feature type="transmembrane region" description="Helical" evidence="7">
    <location>
        <begin position="564"/>
        <end position="585"/>
    </location>
</feature>
<keyword evidence="2 7" id="KW-0812">Transmembrane</keyword>
<evidence type="ECO:0000259" key="10">
    <source>
        <dbReference type="Pfam" id="PF08450"/>
    </source>
</evidence>
<keyword evidence="4 7" id="KW-1133">Transmembrane helix</keyword>
<evidence type="ECO:0000256" key="1">
    <source>
        <dbReference type="ARBA" id="ARBA00004141"/>
    </source>
</evidence>
<dbReference type="eggNOG" id="COG2881">
    <property type="taxonomic scope" value="Bacteria"/>
</dbReference>
<evidence type="ECO:0000259" key="9">
    <source>
        <dbReference type="Pfam" id="PF04893"/>
    </source>
</evidence>
<dbReference type="InterPro" id="IPR013658">
    <property type="entry name" value="SGL"/>
</dbReference>
<feature type="transmembrane region" description="Helical" evidence="7">
    <location>
        <begin position="661"/>
        <end position="682"/>
    </location>
</feature>
<dbReference type="HOGENOM" id="CLU_024978_0_0_9"/>
<feature type="domain" description="SMP-30/Gluconolactonase/LRE-like region" evidence="10">
    <location>
        <begin position="71"/>
        <end position="154"/>
    </location>
</feature>
<feature type="repeat" description="NHL" evidence="6">
    <location>
        <begin position="100"/>
        <end position="142"/>
    </location>
</feature>
<dbReference type="OrthoDB" id="9799230at2"/>
<feature type="transmembrane region" description="Helical" evidence="7">
    <location>
        <begin position="526"/>
        <end position="544"/>
    </location>
</feature>
<dbReference type="Gene3D" id="1.25.40.10">
    <property type="entry name" value="Tetratricopeptide repeat domain"/>
    <property type="match status" value="1"/>
</dbReference>
<feature type="transmembrane region" description="Helical" evidence="7">
    <location>
        <begin position="467"/>
        <end position="485"/>
    </location>
</feature>
<dbReference type="InterPro" id="IPR011042">
    <property type="entry name" value="6-blade_b-propeller_TolB-like"/>
</dbReference>
<dbReference type="KEGG" id="mas:Mahau_0458"/>
<feature type="signal peptide" evidence="8">
    <location>
        <begin position="1"/>
        <end position="25"/>
    </location>
</feature>
<dbReference type="InterPro" id="IPR011990">
    <property type="entry name" value="TPR-like_helical_dom_sf"/>
</dbReference>
<dbReference type="Pfam" id="PF08450">
    <property type="entry name" value="SGL"/>
    <property type="match status" value="1"/>
</dbReference>
<evidence type="ECO:0000256" key="5">
    <source>
        <dbReference type="ARBA" id="ARBA00023136"/>
    </source>
</evidence>
<evidence type="ECO:0000256" key="6">
    <source>
        <dbReference type="PROSITE-ProRule" id="PRU00504"/>
    </source>
</evidence>
<protein>
    <submittedName>
        <fullName evidence="11">NHL repeat containing protein</fullName>
    </submittedName>
</protein>
<evidence type="ECO:0000313" key="11">
    <source>
        <dbReference type="EMBL" id="AEE95672.1"/>
    </source>
</evidence>
<dbReference type="RefSeq" id="WP_013780105.1">
    <property type="nucleotide sequence ID" value="NC_015520.1"/>
</dbReference>
<dbReference type="CDD" id="cd05819">
    <property type="entry name" value="NHL"/>
    <property type="match status" value="1"/>
</dbReference>
<dbReference type="eggNOG" id="COG3391">
    <property type="taxonomic scope" value="Bacteria"/>
</dbReference>
<evidence type="ECO:0000256" key="7">
    <source>
        <dbReference type="SAM" id="Phobius"/>
    </source>
</evidence>
<dbReference type="GO" id="GO:0008270">
    <property type="term" value="F:zinc ion binding"/>
    <property type="evidence" value="ECO:0007669"/>
    <property type="project" value="UniProtKB-KW"/>
</dbReference>
<sequence>MTRKMCVLLIAIICLSIIFPGFASATPPYESYTYDYWGNVLYAPHAYLPDRVIDGSSLGIGNFNTPGDLFVSKDGKIYIADSGNNRIIIADSNWNILNELKTFEHDGKNDTFKNPQGLYVTEEGHIYIADTDNGRLIEFGPSGEFIREIGAPEADIIPADFIYKPMKIVLDKAKRIYVIAQNVNQGIIELNADGTFQGYMGASRVTPNMVDYIWKMISTREQRAGMVLFVPTEYNNIYIDDEGFLYVTTSALSDADIQNAINSRSTDDRVAPIRRLNLTGTDVLRRRGFFPPVGDIRFPYIGSVRGPSTLVDVSVDSASGIYSVLDRKRGRVFTYDDDGNILYIFGGIGEQAGTFKSPTAIERIGNQILVLDSKLNSVTVFSITEYGSLINEALSLHHKGEYDKAADRWQQVLHYNSNYELAYIGLGKSLLRQDRFAEAMENFKLGNKRDLYSKAFQYYRKEMVEQSFSWIVGGIVLAIIAIWLISKYRNKIFKKGNKLLDSLGYSFHVIFHPFDGFWDLKHEKRGNLPVAFIMIILLIVTFVLRRQLTGFAFNTNNPRTLNIFTEIVSVVIPYGLWCIANWCLTTLMDGEGSFTDIVIATAYATVPLVLINLPLIPLSHIITVEEGAFYTFFAQLAVFWCGLLIVLGTMVTHQYTMGKTIGTSVLTIVGMGIIIFIGLLVFDLLQQMITFVYTIYREIAFRI</sequence>
<feature type="chain" id="PRO_5003309692" evidence="8">
    <location>
        <begin position="26"/>
        <end position="703"/>
    </location>
</feature>
<name>F3ZYS7_MAHA5</name>
<reference evidence="11 12" key="2">
    <citation type="journal article" date="2011" name="Stand. Genomic Sci.">
        <title>Complete genome sequence of Mahella australiensis type strain (50-1 BON).</title>
        <authorList>
            <person name="Sikorski J."/>
            <person name="Teshima H."/>
            <person name="Nolan M."/>
            <person name="Lucas S."/>
            <person name="Hammon N."/>
            <person name="Deshpande S."/>
            <person name="Cheng J.F."/>
            <person name="Pitluck S."/>
            <person name="Liolios K."/>
            <person name="Pagani I."/>
            <person name="Ivanova N."/>
            <person name="Huntemann M."/>
            <person name="Mavromatis K."/>
            <person name="Ovchinikova G."/>
            <person name="Pati A."/>
            <person name="Tapia R."/>
            <person name="Han C."/>
            <person name="Goodwin L."/>
            <person name="Chen A."/>
            <person name="Palaniappan K."/>
            <person name="Land M."/>
            <person name="Hauser L."/>
            <person name="Ngatchou-Djao O.D."/>
            <person name="Rohde M."/>
            <person name="Pukall R."/>
            <person name="Spring S."/>
            <person name="Abt B."/>
            <person name="Goker M."/>
            <person name="Detter J.C."/>
            <person name="Woyke T."/>
            <person name="Bristow J."/>
            <person name="Markowitz V."/>
            <person name="Hugenholtz P."/>
            <person name="Eisen J.A."/>
            <person name="Kyrpides N.C."/>
            <person name="Klenk H.P."/>
            <person name="Lapidus A."/>
        </authorList>
    </citation>
    <scope>NUCLEOTIDE SEQUENCE [LARGE SCALE GENOMIC DNA]</scope>
    <source>
        <strain evidence="12">DSM 15567 / CIP 107919 / 50-1 BON</strain>
    </source>
</reference>
<keyword evidence="8" id="KW-0732">Signal</keyword>
<dbReference type="AlphaFoldDB" id="F3ZYS7"/>
<dbReference type="EMBL" id="CP002360">
    <property type="protein sequence ID" value="AEE95672.1"/>
    <property type="molecule type" value="Genomic_DNA"/>
</dbReference>
<dbReference type="GO" id="GO:0016020">
    <property type="term" value="C:membrane"/>
    <property type="evidence" value="ECO:0007669"/>
    <property type="project" value="UniProtKB-SubCell"/>
</dbReference>
<dbReference type="InterPro" id="IPR006977">
    <property type="entry name" value="Yip1_dom"/>
</dbReference>
<feature type="domain" description="Yip1" evidence="9">
    <location>
        <begin position="507"/>
        <end position="677"/>
    </location>
</feature>
<keyword evidence="12" id="KW-1185">Reference proteome</keyword>
<dbReference type="SUPFAM" id="SSF48452">
    <property type="entry name" value="TPR-like"/>
    <property type="match status" value="1"/>
</dbReference>
<feature type="transmembrane region" description="Helical" evidence="7">
    <location>
        <begin position="597"/>
        <end position="616"/>
    </location>
</feature>
<evidence type="ECO:0000313" key="12">
    <source>
        <dbReference type="Proteomes" id="UP000008457"/>
    </source>
</evidence>
<dbReference type="SUPFAM" id="SSF101898">
    <property type="entry name" value="NHL repeat"/>
    <property type="match status" value="1"/>
</dbReference>
<feature type="repeat" description="NHL" evidence="6">
    <location>
        <begin position="61"/>
        <end position="93"/>
    </location>
</feature>
<dbReference type="Pfam" id="PF04893">
    <property type="entry name" value="Yip1"/>
    <property type="match status" value="1"/>
</dbReference>
<reference evidence="12" key="1">
    <citation type="submission" date="2010-11" db="EMBL/GenBank/DDBJ databases">
        <title>The complete genome of Mahella australiensis DSM 15567.</title>
        <authorList>
            <consortium name="US DOE Joint Genome Institute (JGI-PGF)"/>
            <person name="Lucas S."/>
            <person name="Copeland A."/>
            <person name="Lapidus A."/>
            <person name="Bruce D."/>
            <person name="Goodwin L."/>
            <person name="Pitluck S."/>
            <person name="Kyrpides N."/>
            <person name="Mavromatis K."/>
            <person name="Pagani I."/>
            <person name="Ivanova N."/>
            <person name="Teshima H."/>
            <person name="Brettin T."/>
            <person name="Detter J.C."/>
            <person name="Han C."/>
            <person name="Tapia R."/>
            <person name="Land M."/>
            <person name="Hauser L."/>
            <person name="Markowitz V."/>
            <person name="Cheng J.-F."/>
            <person name="Hugenholtz P."/>
            <person name="Woyke T."/>
            <person name="Wu D."/>
            <person name="Spring S."/>
            <person name="Pukall R."/>
            <person name="Steenblock K."/>
            <person name="Schneider S."/>
            <person name="Klenk H.-P."/>
            <person name="Eisen J.A."/>
        </authorList>
    </citation>
    <scope>NUCLEOTIDE SEQUENCE [LARGE SCALE GENOMIC DNA]</scope>
    <source>
        <strain evidence="12">DSM 15567 / CIP 107919 / 50-1 BON</strain>
    </source>
</reference>
<dbReference type="eggNOG" id="COG0457">
    <property type="taxonomic scope" value="Bacteria"/>
</dbReference>
<dbReference type="STRING" id="697281.Mahau_0458"/>
<proteinExistence type="predicted"/>
<evidence type="ECO:0000256" key="8">
    <source>
        <dbReference type="SAM" id="SignalP"/>
    </source>
</evidence>
<organism evidence="11 12">
    <name type="scientific">Mahella australiensis (strain DSM 15567 / CIP 107919 / 50-1 BON)</name>
    <dbReference type="NCBI Taxonomy" id="697281"/>
    <lineage>
        <taxon>Bacteria</taxon>
        <taxon>Bacillati</taxon>
        <taxon>Bacillota</taxon>
        <taxon>Clostridia</taxon>
        <taxon>Thermoanaerobacterales</taxon>
        <taxon>Thermoanaerobacterales Family IV. Incertae Sedis</taxon>
        <taxon>Mahella</taxon>
    </lineage>
</organism>
<dbReference type="PROSITE" id="PS51125">
    <property type="entry name" value="NHL"/>
    <property type="match status" value="2"/>
</dbReference>
<evidence type="ECO:0000256" key="4">
    <source>
        <dbReference type="ARBA" id="ARBA00022989"/>
    </source>
</evidence>
<dbReference type="Gene3D" id="2.120.10.30">
    <property type="entry name" value="TolB, C-terminal domain"/>
    <property type="match status" value="1"/>
</dbReference>
<gene>
    <name evidence="11" type="ordered locus">Mahau_0458</name>
</gene>
<feature type="transmembrane region" description="Helical" evidence="7">
    <location>
        <begin position="628"/>
        <end position="649"/>
    </location>
</feature>
<dbReference type="InterPro" id="IPR001258">
    <property type="entry name" value="NHL_repeat"/>
</dbReference>